<feature type="compositionally biased region" description="Low complexity" evidence="1">
    <location>
        <begin position="380"/>
        <end position="393"/>
    </location>
</feature>
<accession>A0AAN6U1W9</accession>
<feature type="region of interest" description="Disordered" evidence="1">
    <location>
        <begin position="165"/>
        <end position="425"/>
    </location>
</feature>
<feature type="region of interest" description="Disordered" evidence="1">
    <location>
        <begin position="571"/>
        <end position="590"/>
    </location>
</feature>
<feature type="compositionally biased region" description="Polar residues" evidence="1">
    <location>
        <begin position="365"/>
        <end position="379"/>
    </location>
</feature>
<gene>
    <name evidence="2" type="ORF">N657DRAFT_338250</name>
</gene>
<protein>
    <submittedName>
        <fullName evidence="2">Uncharacterized protein</fullName>
    </submittedName>
</protein>
<dbReference type="GeneID" id="87823659"/>
<name>A0AAN6U1W9_9PEZI</name>
<dbReference type="RefSeq" id="XP_062648676.1">
    <property type="nucleotide sequence ID" value="XM_062786889.1"/>
</dbReference>
<feature type="compositionally biased region" description="Basic and acidic residues" evidence="1">
    <location>
        <begin position="446"/>
        <end position="455"/>
    </location>
</feature>
<sequence>MGTAKHRLSASPPWLSSPVLVIAKMETVMPRGLFENTQEIYAEIASYPVVPPEKIKQYWNGIWNSPLHKDSDNTRTNMDFSAYTTTFRRLFDPSAFRLENFWWHVWGSDRLRYLSGPTLAKLFEEFSNGPTFVPLPSPADHFTRSKVSYVLDVGGYIKVLIHSETSRSEKPRVRDQEPSNPRSLHDGSGLEPGSSGGKKEPTPSSARPPPPHPILKKSRGPSSSGPRPTARFASPPASSDEVINEGEVSRAGISAAAPEMPPLPLPPSVKQIQGCSPATALPVLGAPSPPATAPTPPNPTPAVSEADVQPPAIPPPRLARPSTVTGRKIVANTAASRRRPTAIRRKSSHSSTGSESGPRVAGFVTASQRSGSKRSTPTASQLLGPSPLSSQTSDFLLSEKAAGKRPAKTATSKQPPAQNLPTQANGLEDEPAAAQQMHFIGPQRRSTWDVRDSGRSRQAAGGSPDYLQLPRGFPSQAGPPPVAGFVDDGRSRQRAAPTVRSRSTHPEGPRRIRELGVALLPSRATSSVAAVTTTARGQFDSETLTLAPVVPGAKDVPDGVLLGSQQSSSVLSQKFKPTAPNPAPPIPFGRSRSELTLLLKRGKPVNGEDMWLNNKKTGI</sequence>
<evidence type="ECO:0000313" key="3">
    <source>
        <dbReference type="Proteomes" id="UP001302602"/>
    </source>
</evidence>
<reference evidence="2" key="2">
    <citation type="submission" date="2023-05" db="EMBL/GenBank/DDBJ databases">
        <authorList>
            <consortium name="Lawrence Berkeley National Laboratory"/>
            <person name="Steindorff A."/>
            <person name="Hensen N."/>
            <person name="Bonometti L."/>
            <person name="Westerberg I."/>
            <person name="Brannstrom I.O."/>
            <person name="Guillou S."/>
            <person name="Cros-Aarteil S."/>
            <person name="Calhoun S."/>
            <person name="Haridas S."/>
            <person name="Kuo A."/>
            <person name="Mondo S."/>
            <person name="Pangilinan J."/>
            <person name="Riley R."/>
            <person name="Labutti K."/>
            <person name="Andreopoulos B."/>
            <person name="Lipzen A."/>
            <person name="Chen C."/>
            <person name="Yanf M."/>
            <person name="Daum C."/>
            <person name="Ng V."/>
            <person name="Clum A."/>
            <person name="Ohm R."/>
            <person name="Martin F."/>
            <person name="Silar P."/>
            <person name="Natvig D."/>
            <person name="Lalanne C."/>
            <person name="Gautier V."/>
            <person name="Ament-Velasquez S.L."/>
            <person name="Kruys A."/>
            <person name="Hutchinson M.I."/>
            <person name="Powell A.J."/>
            <person name="Barry K."/>
            <person name="Miller A.N."/>
            <person name="Grigoriev I.V."/>
            <person name="Debuchy R."/>
            <person name="Gladieux P."/>
            <person name="Thoren M.H."/>
            <person name="Johannesson H."/>
        </authorList>
    </citation>
    <scope>NUCLEOTIDE SEQUENCE</scope>
    <source>
        <strain evidence="2">CBS 731.68</strain>
    </source>
</reference>
<dbReference type="PRINTS" id="PR01217">
    <property type="entry name" value="PRICHEXTENSN"/>
</dbReference>
<dbReference type="Proteomes" id="UP001302602">
    <property type="component" value="Unassembled WGS sequence"/>
</dbReference>
<organism evidence="2 3">
    <name type="scientific">Parathielavia appendiculata</name>
    <dbReference type="NCBI Taxonomy" id="2587402"/>
    <lineage>
        <taxon>Eukaryota</taxon>
        <taxon>Fungi</taxon>
        <taxon>Dikarya</taxon>
        <taxon>Ascomycota</taxon>
        <taxon>Pezizomycotina</taxon>
        <taxon>Sordariomycetes</taxon>
        <taxon>Sordariomycetidae</taxon>
        <taxon>Sordariales</taxon>
        <taxon>Chaetomiaceae</taxon>
        <taxon>Parathielavia</taxon>
    </lineage>
</organism>
<feature type="compositionally biased region" description="Basic residues" evidence="1">
    <location>
        <begin position="336"/>
        <end position="348"/>
    </location>
</feature>
<evidence type="ECO:0000256" key="1">
    <source>
        <dbReference type="SAM" id="MobiDB-lite"/>
    </source>
</evidence>
<reference evidence="2" key="1">
    <citation type="journal article" date="2023" name="Mol. Phylogenet. Evol.">
        <title>Genome-scale phylogeny and comparative genomics of the fungal order Sordariales.</title>
        <authorList>
            <person name="Hensen N."/>
            <person name="Bonometti L."/>
            <person name="Westerberg I."/>
            <person name="Brannstrom I.O."/>
            <person name="Guillou S."/>
            <person name="Cros-Aarteil S."/>
            <person name="Calhoun S."/>
            <person name="Haridas S."/>
            <person name="Kuo A."/>
            <person name="Mondo S."/>
            <person name="Pangilinan J."/>
            <person name="Riley R."/>
            <person name="LaButti K."/>
            <person name="Andreopoulos B."/>
            <person name="Lipzen A."/>
            <person name="Chen C."/>
            <person name="Yan M."/>
            <person name="Daum C."/>
            <person name="Ng V."/>
            <person name="Clum A."/>
            <person name="Steindorff A."/>
            <person name="Ohm R.A."/>
            <person name="Martin F."/>
            <person name="Silar P."/>
            <person name="Natvig D.O."/>
            <person name="Lalanne C."/>
            <person name="Gautier V."/>
            <person name="Ament-Velasquez S.L."/>
            <person name="Kruys A."/>
            <person name="Hutchinson M.I."/>
            <person name="Powell A.J."/>
            <person name="Barry K."/>
            <person name="Miller A.N."/>
            <person name="Grigoriev I.V."/>
            <person name="Debuchy R."/>
            <person name="Gladieux P."/>
            <person name="Hiltunen Thoren M."/>
            <person name="Johannesson H."/>
        </authorList>
    </citation>
    <scope>NUCLEOTIDE SEQUENCE</scope>
    <source>
        <strain evidence="2">CBS 731.68</strain>
    </source>
</reference>
<comment type="caution">
    <text evidence="2">The sequence shown here is derived from an EMBL/GenBank/DDBJ whole genome shotgun (WGS) entry which is preliminary data.</text>
</comment>
<feature type="region of interest" description="Disordered" evidence="1">
    <location>
        <begin position="439"/>
        <end position="509"/>
    </location>
</feature>
<feature type="compositionally biased region" description="Pro residues" evidence="1">
    <location>
        <begin position="287"/>
        <end position="300"/>
    </location>
</feature>
<proteinExistence type="predicted"/>
<keyword evidence="3" id="KW-1185">Reference proteome</keyword>
<feature type="compositionally biased region" description="Polar residues" evidence="1">
    <location>
        <begin position="409"/>
        <end position="425"/>
    </location>
</feature>
<evidence type="ECO:0000313" key="2">
    <source>
        <dbReference type="EMBL" id="KAK4124905.1"/>
    </source>
</evidence>
<dbReference type="EMBL" id="MU853226">
    <property type="protein sequence ID" value="KAK4124905.1"/>
    <property type="molecule type" value="Genomic_DNA"/>
</dbReference>
<feature type="compositionally biased region" description="Basic and acidic residues" evidence="1">
    <location>
        <begin position="165"/>
        <end position="177"/>
    </location>
</feature>
<dbReference type="AlphaFoldDB" id="A0AAN6U1W9"/>